<evidence type="ECO:0000313" key="1">
    <source>
        <dbReference type="EMBL" id="MBW0513027.1"/>
    </source>
</evidence>
<dbReference type="Proteomes" id="UP000765509">
    <property type="component" value="Unassembled WGS sequence"/>
</dbReference>
<sequence length="100" mass="10996">MLSMLTCLHPTPDETPTLPPHLRPHHSLHFCTPTLSLPWLTILTLLRGPQVTPPMPPSPPLMPPHTGLILSATYHPYTHGGPSQHASEATYHPYTCEVPS</sequence>
<dbReference type="EMBL" id="AVOT02023131">
    <property type="protein sequence ID" value="MBW0513027.1"/>
    <property type="molecule type" value="Genomic_DNA"/>
</dbReference>
<dbReference type="AlphaFoldDB" id="A0A9Q3HQU9"/>
<reference evidence="1" key="1">
    <citation type="submission" date="2021-03" db="EMBL/GenBank/DDBJ databases">
        <title>Draft genome sequence of rust myrtle Austropuccinia psidii MF-1, a brazilian biotype.</title>
        <authorList>
            <person name="Quecine M.C."/>
            <person name="Pachon D.M.R."/>
            <person name="Bonatelli M.L."/>
            <person name="Correr F.H."/>
            <person name="Franceschini L.M."/>
            <person name="Leite T.F."/>
            <person name="Margarido G.R.A."/>
            <person name="Almeida C.A."/>
            <person name="Ferrarezi J.A."/>
            <person name="Labate C.A."/>
        </authorList>
    </citation>
    <scope>NUCLEOTIDE SEQUENCE</scope>
    <source>
        <strain evidence="1">MF-1</strain>
    </source>
</reference>
<accession>A0A9Q3HQU9</accession>
<gene>
    <name evidence="1" type="ORF">O181_052742</name>
</gene>
<organism evidence="1 2">
    <name type="scientific">Austropuccinia psidii MF-1</name>
    <dbReference type="NCBI Taxonomy" id="1389203"/>
    <lineage>
        <taxon>Eukaryota</taxon>
        <taxon>Fungi</taxon>
        <taxon>Dikarya</taxon>
        <taxon>Basidiomycota</taxon>
        <taxon>Pucciniomycotina</taxon>
        <taxon>Pucciniomycetes</taxon>
        <taxon>Pucciniales</taxon>
        <taxon>Sphaerophragmiaceae</taxon>
        <taxon>Austropuccinia</taxon>
    </lineage>
</organism>
<evidence type="ECO:0000313" key="2">
    <source>
        <dbReference type="Proteomes" id="UP000765509"/>
    </source>
</evidence>
<keyword evidence="2" id="KW-1185">Reference proteome</keyword>
<proteinExistence type="predicted"/>
<name>A0A9Q3HQU9_9BASI</name>
<comment type="caution">
    <text evidence="1">The sequence shown here is derived from an EMBL/GenBank/DDBJ whole genome shotgun (WGS) entry which is preliminary data.</text>
</comment>
<protein>
    <submittedName>
        <fullName evidence="1">Uncharacterized protein</fullName>
    </submittedName>
</protein>